<dbReference type="Pfam" id="PF13692">
    <property type="entry name" value="Glyco_trans_1_4"/>
    <property type="match status" value="1"/>
</dbReference>
<proteinExistence type="predicted"/>
<name>A0ABQ5VUS3_9RHOB</name>
<dbReference type="Gene3D" id="3.40.50.2000">
    <property type="entry name" value="Glycogen Phosphorylase B"/>
    <property type="match status" value="1"/>
</dbReference>
<dbReference type="SUPFAM" id="SSF53756">
    <property type="entry name" value="UDP-Glycosyltransferase/glycogen phosphorylase"/>
    <property type="match status" value="1"/>
</dbReference>
<dbReference type="Proteomes" id="UP001156694">
    <property type="component" value="Unassembled WGS sequence"/>
</dbReference>
<evidence type="ECO:0000313" key="2">
    <source>
        <dbReference type="Proteomes" id="UP001156694"/>
    </source>
</evidence>
<organism evidence="1 2">
    <name type="scientific">Amylibacter marinus</name>
    <dbReference type="NCBI Taxonomy" id="1475483"/>
    <lineage>
        <taxon>Bacteria</taxon>
        <taxon>Pseudomonadati</taxon>
        <taxon>Pseudomonadota</taxon>
        <taxon>Alphaproteobacteria</taxon>
        <taxon>Rhodobacterales</taxon>
        <taxon>Paracoccaceae</taxon>
        <taxon>Amylibacter</taxon>
    </lineage>
</organism>
<evidence type="ECO:0000313" key="1">
    <source>
        <dbReference type="EMBL" id="GLQ35187.1"/>
    </source>
</evidence>
<comment type="caution">
    <text evidence="1">The sequence shown here is derived from an EMBL/GenBank/DDBJ whole genome shotgun (WGS) entry which is preliminary data.</text>
</comment>
<sequence>MRILSLSQETPLETPKGIEEVVIRPDCGSYIWRLLSQQTPLAPVVAPMSIARINRHIEEFTPDVIFFEETITTGFIDQLRMGGAKTVLNSQNVDFQLLRERGVSDSKTLEAAKAQEIAAINNTDMLISCSDRDAKIFENLTGKSANVLENPIPDQRAFDIPITPERYRKSGFLFVGMMSYSPNARAAEVIGNSILPKLAPDVRASLVGRHANTLPKNLQENARIDIHSDVPSILDYLADFGQTLMPIASGGGTRLKVLEAMAAGVCLVASAKAVEGIDLIPNTHFALAETPAEFARAFQANIENPHESAQRAITARQFVFDTYSEQIFEQRLKVCIDAILDQRAPA</sequence>
<reference evidence="2" key="1">
    <citation type="journal article" date="2019" name="Int. J. Syst. Evol. Microbiol.">
        <title>The Global Catalogue of Microorganisms (GCM) 10K type strain sequencing project: providing services to taxonomists for standard genome sequencing and annotation.</title>
        <authorList>
            <consortium name="The Broad Institute Genomics Platform"/>
            <consortium name="The Broad Institute Genome Sequencing Center for Infectious Disease"/>
            <person name="Wu L."/>
            <person name="Ma J."/>
        </authorList>
    </citation>
    <scope>NUCLEOTIDE SEQUENCE [LARGE SCALE GENOMIC DNA]</scope>
    <source>
        <strain evidence="2">NBRC 110140</strain>
    </source>
</reference>
<gene>
    <name evidence="1" type="ORF">GCM10007939_14700</name>
</gene>
<protein>
    <recommendedName>
        <fullName evidence="3">Glycosyl transferases group 1</fullName>
    </recommendedName>
</protein>
<evidence type="ECO:0008006" key="3">
    <source>
        <dbReference type="Google" id="ProtNLM"/>
    </source>
</evidence>
<accession>A0ABQ5VUS3</accession>
<keyword evidence="2" id="KW-1185">Reference proteome</keyword>
<dbReference type="EMBL" id="BSNN01000004">
    <property type="protein sequence ID" value="GLQ35187.1"/>
    <property type="molecule type" value="Genomic_DNA"/>
</dbReference>